<protein>
    <recommendedName>
        <fullName evidence="1">Integrase catalytic domain-containing protein</fullName>
    </recommendedName>
</protein>
<dbReference type="Gene3D" id="3.30.420.10">
    <property type="entry name" value="Ribonuclease H-like superfamily/Ribonuclease H"/>
    <property type="match status" value="1"/>
</dbReference>
<sequence length="178" mass="19591">MLPIKVFRSDNGGEFVNSTLSHFFHTKDVLPETTCPQTPQQNGVTECKNGQILAATHGLLLGASVPKRFWMDVVTYVVYLLNHLSSRVLDFQTPMQDEMFFSDTPEHVLQGETSSEGYNWLDLQGGGVLDNLIQREEPTEPVEPVEPDTLIEPATLAKPATPVEPAILTDVAAISLLS</sequence>
<feature type="domain" description="Integrase catalytic" evidence="1">
    <location>
        <begin position="1"/>
        <end position="102"/>
    </location>
</feature>
<evidence type="ECO:0000313" key="3">
    <source>
        <dbReference type="Proteomes" id="UP001054821"/>
    </source>
</evidence>
<dbReference type="SUPFAM" id="SSF53098">
    <property type="entry name" value="Ribonuclease H-like"/>
    <property type="match status" value="1"/>
</dbReference>
<evidence type="ECO:0000313" key="2">
    <source>
        <dbReference type="EMBL" id="KAI5317468.1"/>
    </source>
</evidence>
<dbReference type="InterPro" id="IPR012337">
    <property type="entry name" value="RNaseH-like_sf"/>
</dbReference>
<dbReference type="InterPro" id="IPR001584">
    <property type="entry name" value="Integrase_cat-core"/>
</dbReference>
<dbReference type="InterPro" id="IPR036397">
    <property type="entry name" value="RNaseH_sf"/>
</dbReference>
<dbReference type="GO" id="GO:0015074">
    <property type="term" value="P:DNA integration"/>
    <property type="evidence" value="ECO:0007669"/>
    <property type="project" value="InterPro"/>
</dbReference>
<dbReference type="AlphaFoldDB" id="A0AAD4YR16"/>
<organism evidence="2 3">
    <name type="scientific">Prunus dulcis</name>
    <name type="common">Almond</name>
    <name type="synonym">Amygdalus dulcis</name>
    <dbReference type="NCBI Taxonomy" id="3755"/>
    <lineage>
        <taxon>Eukaryota</taxon>
        <taxon>Viridiplantae</taxon>
        <taxon>Streptophyta</taxon>
        <taxon>Embryophyta</taxon>
        <taxon>Tracheophyta</taxon>
        <taxon>Spermatophyta</taxon>
        <taxon>Magnoliopsida</taxon>
        <taxon>eudicotyledons</taxon>
        <taxon>Gunneridae</taxon>
        <taxon>Pentapetalae</taxon>
        <taxon>rosids</taxon>
        <taxon>fabids</taxon>
        <taxon>Rosales</taxon>
        <taxon>Rosaceae</taxon>
        <taxon>Amygdaloideae</taxon>
        <taxon>Amygdaleae</taxon>
        <taxon>Prunus</taxon>
    </lineage>
</organism>
<reference evidence="2 3" key="1">
    <citation type="journal article" date="2022" name="G3 (Bethesda)">
        <title>Whole-genome sequence and methylome profiling of the almond [Prunus dulcis (Mill.) D.A. Webb] cultivar 'Nonpareil'.</title>
        <authorList>
            <person name="D'Amico-Willman K.M."/>
            <person name="Ouma W.Z."/>
            <person name="Meulia T."/>
            <person name="Sideli G.M."/>
            <person name="Gradziel T.M."/>
            <person name="Fresnedo-Ramirez J."/>
        </authorList>
    </citation>
    <scope>NUCLEOTIDE SEQUENCE [LARGE SCALE GENOMIC DNA]</scope>
    <source>
        <strain evidence="2">Clone GOH B32 T37-40</strain>
    </source>
</reference>
<dbReference type="PANTHER" id="PTHR42648">
    <property type="entry name" value="TRANSPOSASE, PUTATIVE-RELATED"/>
    <property type="match status" value="1"/>
</dbReference>
<dbReference type="GO" id="GO:0003676">
    <property type="term" value="F:nucleic acid binding"/>
    <property type="evidence" value="ECO:0007669"/>
    <property type="project" value="InterPro"/>
</dbReference>
<dbReference type="PROSITE" id="PS50994">
    <property type="entry name" value="INTEGRASE"/>
    <property type="match status" value="1"/>
</dbReference>
<evidence type="ECO:0000259" key="1">
    <source>
        <dbReference type="PROSITE" id="PS50994"/>
    </source>
</evidence>
<dbReference type="InterPro" id="IPR039537">
    <property type="entry name" value="Retrotran_Ty1/copia-like"/>
</dbReference>
<proteinExistence type="predicted"/>
<gene>
    <name evidence="2" type="ORF">L3X38_037175</name>
</gene>
<dbReference type="PANTHER" id="PTHR42648:SF22">
    <property type="entry name" value="REVERSE TRANSCRIPTASE TY1_COPIA-TYPE DOMAIN-CONTAINING PROTEIN"/>
    <property type="match status" value="1"/>
</dbReference>
<dbReference type="EMBL" id="JAJFAZ020000007">
    <property type="protein sequence ID" value="KAI5317468.1"/>
    <property type="molecule type" value="Genomic_DNA"/>
</dbReference>
<accession>A0AAD4YR16</accession>
<comment type="caution">
    <text evidence="2">The sequence shown here is derived from an EMBL/GenBank/DDBJ whole genome shotgun (WGS) entry which is preliminary data.</text>
</comment>
<dbReference type="Proteomes" id="UP001054821">
    <property type="component" value="Chromosome 7"/>
</dbReference>
<keyword evidence="3" id="KW-1185">Reference proteome</keyword>
<name>A0AAD4YR16_PRUDU</name>